<dbReference type="InterPro" id="IPR036046">
    <property type="entry name" value="Acylphosphatase-like_dom_sf"/>
</dbReference>
<dbReference type="InterPro" id="IPR001792">
    <property type="entry name" value="Acylphosphatase-like_dom"/>
</dbReference>
<dbReference type="Gene3D" id="3.30.70.100">
    <property type="match status" value="1"/>
</dbReference>
<evidence type="ECO:0000313" key="5">
    <source>
        <dbReference type="Proteomes" id="UP000176192"/>
    </source>
</evidence>
<accession>A0A1F6YAH6</accession>
<gene>
    <name evidence="4" type="ORF">A3G06_01495</name>
</gene>
<proteinExistence type="inferred from homology"/>
<evidence type="ECO:0000256" key="2">
    <source>
        <dbReference type="RuleBase" id="RU004168"/>
    </source>
</evidence>
<feature type="domain" description="Acylphosphatase-like" evidence="3">
    <location>
        <begin position="15"/>
        <end position="102"/>
    </location>
</feature>
<reference evidence="4 5" key="1">
    <citation type="journal article" date="2016" name="Nat. Commun.">
        <title>Thousands of microbial genomes shed light on interconnected biogeochemical processes in an aquifer system.</title>
        <authorList>
            <person name="Anantharaman K."/>
            <person name="Brown C.T."/>
            <person name="Hug L.A."/>
            <person name="Sharon I."/>
            <person name="Castelle C.J."/>
            <person name="Probst A.J."/>
            <person name="Thomas B.C."/>
            <person name="Singh A."/>
            <person name="Wilkins M.J."/>
            <person name="Karaoz U."/>
            <person name="Brodie E.L."/>
            <person name="Williams K.H."/>
            <person name="Hubbard S.S."/>
            <person name="Banfield J.F."/>
        </authorList>
    </citation>
    <scope>NUCLEOTIDE SEQUENCE [LARGE SCALE GENOMIC DNA]</scope>
</reference>
<name>A0A1F6YAH6_9BACT</name>
<dbReference type="AlphaFoldDB" id="A0A1F6YAH6"/>
<comment type="caution">
    <text evidence="4">The sequence shown here is derived from an EMBL/GenBank/DDBJ whole genome shotgun (WGS) entry which is preliminary data.</text>
</comment>
<dbReference type="Proteomes" id="UP000176192">
    <property type="component" value="Unassembled WGS sequence"/>
</dbReference>
<dbReference type="STRING" id="1801797.A3G06_01495"/>
<dbReference type="EMBL" id="MFVV01000020">
    <property type="protein sequence ID" value="OGJ03383.1"/>
    <property type="molecule type" value="Genomic_DNA"/>
</dbReference>
<evidence type="ECO:0000313" key="4">
    <source>
        <dbReference type="EMBL" id="OGJ03383.1"/>
    </source>
</evidence>
<evidence type="ECO:0000256" key="1">
    <source>
        <dbReference type="PROSITE-ProRule" id="PRU00520"/>
    </source>
</evidence>
<organism evidence="4 5">
    <name type="scientific">Candidatus Nomurabacteria bacterium RIFCSPLOWO2_12_FULL_46_14</name>
    <dbReference type="NCBI Taxonomy" id="1801797"/>
    <lineage>
        <taxon>Bacteria</taxon>
        <taxon>Candidatus Nomuraibacteriota</taxon>
    </lineage>
</organism>
<comment type="similarity">
    <text evidence="2">Belongs to the acylphosphatase family.</text>
</comment>
<dbReference type="Pfam" id="PF00708">
    <property type="entry name" value="Acylphosphatase"/>
    <property type="match status" value="1"/>
</dbReference>
<evidence type="ECO:0000259" key="3">
    <source>
        <dbReference type="PROSITE" id="PS51160"/>
    </source>
</evidence>
<protein>
    <recommendedName>
        <fullName evidence="3">Acylphosphatase-like domain-containing protein</fullName>
    </recommendedName>
</protein>
<dbReference type="SUPFAM" id="SSF54975">
    <property type="entry name" value="Acylphosphatase/BLUF domain-like"/>
    <property type="match status" value="1"/>
</dbReference>
<dbReference type="PROSITE" id="PS51160">
    <property type="entry name" value="ACYLPHOSPHATASE_3"/>
    <property type="match status" value="1"/>
</dbReference>
<comment type="caution">
    <text evidence="1">Lacks conserved residue(s) required for the propagation of feature annotation.</text>
</comment>
<sequence length="106" mass="11797">MFFDFGAMIKVMLKRVESGVSGKGLGPDFLEGVRDLALSYGLVGIAFTRDDGSIKVIAEGEEKKLEKFVKKLHKRQFFSSIENTYALWREPTGGFQDFSCHGVGVE</sequence>